<comment type="pathway">
    <text evidence="2">Secondary metabolite biosynthesis.</text>
</comment>
<comment type="caution">
    <text evidence="11">The sequence shown here is derived from an EMBL/GenBank/DDBJ whole genome shotgun (WGS) entry which is preliminary data.</text>
</comment>
<dbReference type="SUPFAM" id="SSF48264">
    <property type="entry name" value="Cytochrome P450"/>
    <property type="match status" value="1"/>
</dbReference>
<proteinExistence type="inferred from homology"/>
<dbReference type="InterPro" id="IPR017972">
    <property type="entry name" value="Cyt_P450_CS"/>
</dbReference>
<sequence>MFYTLSAFLAIIVYLALTFAKRTKRHPPGPPGIPIIGETLRAIPDDRQWLKFHEWKREYGDIIKINVLGHSSIVLSSLKTATDLLESRGNIYSNRPDAIMAGELVGWNRGLGYAQMHSPRFREFRRLFHQFMGPRACATENLLGVQERENIRLLGKLLNDPENFAVHARDSTSSTILLLSYGYPSHNGDPLHLVKIAEDAMAGFARASEPGRWWVDSFPALKYVPKWLPGASFKRIAASMREELDILYDVPFDFVKNEMKMGQAFDSFIGAYIEEKNGEATLEEEEMIKAAAASLYSGGAETTPSSITSLILAMTLYPSVQRHAQEEIDQYMASLRSEMPRLPKVSDRPKLPYISALVLEIWRWNPSVPLGLPHYCQQDDEYQGYFIEKGTTVWANIWSILHDQEVFPDPFEFRPERYLDEAGNLKTGKDEPSEAVIAAFGFGRRICPGMYLAENSLFIAAATILFTFQISKVTDSESGREIVPEIEYDGFISHPRPFQCKIEPRSAQAEALIRRSLENLSS</sequence>
<evidence type="ECO:0000256" key="5">
    <source>
        <dbReference type="ARBA" id="ARBA00022723"/>
    </source>
</evidence>
<keyword evidence="4 9" id="KW-0349">Heme</keyword>
<protein>
    <recommendedName>
        <fullName evidence="13">Cytochrome P450</fullName>
    </recommendedName>
</protein>
<keyword evidence="7 9" id="KW-0408">Iron</keyword>
<keyword evidence="10" id="KW-0732">Signal</keyword>
<keyword evidence="6 9" id="KW-0560">Oxidoreductase</keyword>
<evidence type="ECO:0000256" key="2">
    <source>
        <dbReference type="ARBA" id="ARBA00005179"/>
    </source>
</evidence>
<dbReference type="InterPro" id="IPR036396">
    <property type="entry name" value="Cyt_P450_sf"/>
</dbReference>
<evidence type="ECO:0000313" key="12">
    <source>
        <dbReference type="Proteomes" id="UP001498398"/>
    </source>
</evidence>
<dbReference type="PANTHER" id="PTHR46300:SF7">
    <property type="entry name" value="P450, PUTATIVE (EUROFUNG)-RELATED"/>
    <property type="match status" value="1"/>
</dbReference>
<gene>
    <name evidence="11" type="ORF">VKT23_017431</name>
</gene>
<evidence type="ECO:0000256" key="1">
    <source>
        <dbReference type="ARBA" id="ARBA00001971"/>
    </source>
</evidence>
<comment type="cofactor">
    <cofactor evidence="1">
        <name>heme</name>
        <dbReference type="ChEBI" id="CHEBI:30413"/>
    </cofactor>
</comment>
<feature type="chain" id="PRO_5046933416" description="Cytochrome P450" evidence="10">
    <location>
        <begin position="21"/>
        <end position="522"/>
    </location>
</feature>
<dbReference type="EMBL" id="JBANRG010000071">
    <property type="protein sequence ID" value="KAK7439861.1"/>
    <property type="molecule type" value="Genomic_DNA"/>
</dbReference>
<evidence type="ECO:0000256" key="10">
    <source>
        <dbReference type="SAM" id="SignalP"/>
    </source>
</evidence>
<evidence type="ECO:0000256" key="8">
    <source>
        <dbReference type="ARBA" id="ARBA00023033"/>
    </source>
</evidence>
<evidence type="ECO:0000256" key="6">
    <source>
        <dbReference type="ARBA" id="ARBA00023002"/>
    </source>
</evidence>
<comment type="similarity">
    <text evidence="3 9">Belongs to the cytochrome P450 family.</text>
</comment>
<dbReference type="InterPro" id="IPR050364">
    <property type="entry name" value="Cytochrome_P450_fung"/>
</dbReference>
<dbReference type="PROSITE" id="PS00086">
    <property type="entry name" value="CYTOCHROME_P450"/>
    <property type="match status" value="1"/>
</dbReference>
<dbReference type="PRINTS" id="PR00463">
    <property type="entry name" value="EP450I"/>
</dbReference>
<name>A0ABR1ISL1_9AGAR</name>
<reference evidence="11 12" key="1">
    <citation type="submission" date="2024-01" db="EMBL/GenBank/DDBJ databases">
        <title>A draft genome for the cacao thread blight pathogen Marasmiellus scandens.</title>
        <authorList>
            <person name="Baruah I.K."/>
            <person name="Leung J."/>
            <person name="Bukari Y."/>
            <person name="Amoako-Attah I."/>
            <person name="Meinhardt L.W."/>
            <person name="Bailey B.A."/>
            <person name="Cohen S.P."/>
        </authorList>
    </citation>
    <scope>NUCLEOTIDE SEQUENCE [LARGE SCALE GENOMIC DNA]</scope>
    <source>
        <strain evidence="11 12">GH-19</strain>
    </source>
</reference>
<dbReference type="CDD" id="cd11065">
    <property type="entry name" value="CYP64-like"/>
    <property type="match status" value="1"/>
</dbReference>
<keyword evidence="8 9" id="KW-0503">Monooxygenase</keyword>
<keyword evidence="5 9" id="KW-0479">Metal-binding</keyword>
<dbReference type="Pfam" id="PF00067">
    <property type="entry name" value="p450"/>
    <property type="match status" value="1"/>
</dbReference>
<keyword evidence="12" id="KW-1185">Reference proteome</keyword>
<feature type="signal peptide" evidence="10">
    <location>
        <begin position="1"/>
        <end position="20"/>
    </location>
</feature>
<accession>A0ABR1ISL1</accession>
<organism evidence="11 12">
    <name type="scientific">Marasmiellus scandens</name>
    <dbReference type="NCBI Taxonomy" id="2682957"/>
    <lineage>
        <taxon>Eukaryota</taxon>
        <taxon>Fungi</taxon>
        <taxon>Dikarya</taxon>
        <taxon>Basidiomycota</taxon>
        <taxon>Agaricomycotina</taxon>
        <taxon>Agaricomycetes</taxon>
        <taxon>Agaricomycetidae</taxon>
        <taxon>Agaricales</taxon>
        <taxon>Marasmiineae</taxon>
        <taxon>Omphalotaceae</taxon>
        <taxon>Marasmiellus</taxon>
    </lineage>
</organism>
<dbReference type="Gene3D" id="1.10.630.10">
    <property type="entry name" value="Cytochrome P450"/>
    <property type="match status" value="1"/>
</dbReference>
<evidence type="ECO:0008006" key="13">
    <source>
        <dbReference type="Google" id="ProtNLM"/>
    </source>
</evidence>
<evidence type="ECO:0000313" key="11">
    <source>
        <dbReference type="EMBL" id="KAK7439861.1"/>
    </source>
</evidence>
<dbReference type="PANTHER" id="PTHR46300">
    <property type="entry name" value="P450, PUTATIVE (EUROFUNG)-RELATED-RELATED"/>
    <property type="match status" value="1"/>
</dbReference>
<evidence type="ECO:0000256" key="4">
    <source>
        <dbReference type="ARBA" id="ARBA00022617"/>
    </source>
</evidence>
<dbReference type="Proteomes" id="UP001498398">
    <property type="component" value="Unassembled WGS sequence"/>
</dbReference>
<evidence type="ECO:0000256" key="3">
    <source>
        <dbReference type="ARBA" id="ARBA00010617"/>
    </source>
</evidence>
<evidence type="ECO:0000256" key="7">
    <source>
        <dbReference type="ARBA" id="ARBA00023004"/>
    </source>
</evidence>
<dbReference type="InterPro" id="IPR001128">
    <property type="entry name" value="Cyt_P450"/>
</dbReference>
<dbReference type="InterPro" id="IPR002401">
    <property type="entry name" value="Cyt_P450_E_grp-I"/>
</dbReference>
<evidence type="ECO:0000256" key="9">
    <source>
        <dbReference type="RuleBase" id="RU000461"/>
    </source>
</evidence>